<feature type="region of interest" description="Disordered" evidence="6">
    <location>
        <begin position="1265"/>
        <end position="1859"/>
    </location>
</feature>
<evidence type="ECO:0000256" key="5">
    <source>
        <dbReference type="SAM" id="Coils"/>
    </source>
</evidence>
<evidence type="ECO:0000256" key="2">
    <source>
        <dbReference type="ARBA" id="ARBA00007857"/>
    </source>
</evidence>
<feature type="domain" description="THO complex subunit 2 N-terminal" evidence="9">
    <location>
        <begin position="37"/>
        <end position="418"/>
    </location>
</feature>
<feature type="compositionally biased region" description="Polar residues" evidence="6">
    <location>
        <begin position="1424"/>
        <end position="1453"/>
    </location>
</feature>
<dbReference type="InterPro" id="IPR021418">
    <property type="entry name" value="THO_THOC2_C"/>
</dbReference>
<evidence type="ECO:0000256" key="3">
    <source>
        <dbReference type="ARBA" id="ARBA00019596"/>
    </source>
</evidence>
<dbReference type="Pfam" id="PF11262">
    <property type="entry name" value="Tho2"/>
    <property type="match status" value="1"/>
</dbReference>
<evidence type="ECO:0000256" key="1">
    <source>
        <dbReference type="ARBA" id="ARBA00004123"/>
    </source>
</evidence>
<feature type="compositionally biased region" description="Basic and acidic residues" evidence="6">
    <location>
        <begin position="1338"/>
        <end position="1352"/>
    </location>
</feature>
<keyword evidence="5" id="KW-0175">Coiled coil</keyword>
<feature type="compositionally biased region" description="Basic and acidic residues" evidence="6">
    <location>
        <begin position="1382"/>
        <end position="1393"/>
    </location>
</feature>
<feature type="compositionally biased region" description="Basic and acidic residues" evidence="6">
    <location>
        <begin position="1709"/>
        <end position="1754"/>
    </location>
</feature>
<comment type="similarity">
    <text evidence="2">Belongs to the THOC2 family.</text>
</comment>
<dbReference type="EMBL" id="JAEACU010000010">
    <property type="protein sequence ID" value="KAH7516238.1"/>
    <property type="molecule type" value="Genomic_DNA"/>
</dbReference>
<evidence type="ECO:0000259" key="9">
    <source>
        <dbReference type="Pfam" id="PF16134"/>
    </source>
</evidence>
<feature type="compositionally biased region" description="Pro residues" evidence="6">
    <location>
        <begin position="1670"/>
        <end position="1680"/>
    </location>
</feature>
<dbReference type="InterPro" id="IPR021726">
    <property type="entry name" value="THO_THOC2_N"/>
</dbReference>
<feature type="compositionally biased region" description="Basic and acidic residues" evidence="6">
    <location>
        <begin position="1688"/>
        <end position="1698"/>
    </location>
</feature>
<name>A0A978UN36_ZIZJJ</name>
<dbReference type="PANTHER" id="PTHR21597">
    <property type="entry name" value="THO2 PROTEIN"/>
    <property type="match status" value="1"/>
</dbReference>
<dbReference type="Proteomes" id="UP000813462">
    <property type="component" value="Unassembled WGS sequence"/>
</dbReference>
<dbReference type="GO" id="GO:0000445">
    <property type="term" value="C:THO complex part of transcription export complex"/>
    <property type="evidence" value="ECO:0007669"/>
    <property type="project" value="TreeGrafter"/>
</dbReference>
<feature type="compositionally biased region" description="Basic and acidic residues" evidence="6">
    <location>
        <begin position="1797"/>
        <end position="1806"/>
    </location>
</feature>
<organism evidence="10 11">
    <name type="scientific">Ziziphus jujuba var. spinosa</name>
    <dbReference type="NCBI Taxonomy" id="714518"/>
    <lineage>
        <taxon>Eukaryota</taxon>
        <taxon>Viridiplantae</taxon>
        <taxon>Streptophyta</taxon>
        <taxon>Embryophyta</taxon>
        <taxon>Tracheophyta</taxon>
        <taxon>Spermatophyta</taxon>
        <taxon>Magnoliopsida</taxon>
        <taxon>eudicotyledons</taxon>
        <taxon>Gunneridae</taxon>
        <taxon>Pentapetalae</taxon>
        <taxon>rosids</taxon>
        <taxon>fabids</taxon>
        <taxon>Rosales</taxon>
        <taxon>Rhamnaceae</taxon>
        <taxon>Paliureae</taxon>
        <taxon>Ziziphus</taxon>
    </lineage>
</organism>
<feature type="compositionally biased region" description="Basic and acidic residues" evidence="6">
    <location>
        <begin position="1817"/>
        <end position="1852"/>
    </location>
</feature>
<dbReference type="InterPro" id="IPR032302">
    <property type="entry name" value="THOC2_N"/>
</dbReference>
<feature type="compositionally biased region" description="Basic and acidic residues" evidence="6">
    <location>
        <begin position="1282"/>
        <end position="1297"/>
    </location>
</feature>
<feature type="compositionally biased region" description="Polar residues" evidence="6">
    <location>
        <begin position="1464"/>
        <end position="1473"/>
    </location>
</feature>
<feature type="domain" description="THO complex subunitTHOC2 C-terminal" evidence="7">
    <location>
        <begin position="919"/>
        <end position="1214"/>
    </location>
</feature>
<feature type="compositionally biased region" description="Basic and acidic residues" evidence="6">
    <location>
        <begin position="1507"/>
        <end position="1562"/>
    </location>
</feature>
<evidence type="ECO:0000313" key="11">
    <source>
        <dbReference type="Proteomes" id="UP000813462"/>
    </source>
</evidence>
<evidence type="ECO:0000259" key="7">
    <source>
        <dbReference type="Pfam" id="PF11262"/>
    </source>
</evidence>
<dbReference type="PANTHER" id="PTHR21597:SF0">
    <property type="entry name" value="THO COMPLEX SUBUNIT 2"/>
    <property type="match status" value="1"/>
</dbReference>
<comment type="subcellular location">
    <subcellularLocation>
        <location evidence="1">Nucleus</location>
    </subcellularLocation>
</comment>
<feature type="compositionally biased region" description="Polar residues" evidence="6">
    <location>
        <begin position="1327"/>
        <end position="1337"/>
    </location>
</feature>
<evidence type="ECO:0000313" key="10">
    <source>
        <dbReference type="EMBL" id="KAH7516238.1"/>
    </source>
</evidence>
<feature type="coiled-coil region" evidence="5">
    <location>
        <begin position="942"/>
        <end position="1011"/>
    </location>
</feature>
<feature type="domain" description="THO complex subunit 2 N-terminal" evidence="9">
    <location>
        <begin position="446"/>
        <end position="586"/>
    </location>
</feature>
<dbReference type="GO" id="GO:0003729">
    <property type="term" value="F:mRNA binding"/>
    <property type="evidence" value="ECO:0007669"/>
    <property type="project" value="TreeGrafter"/>
</dbReference>
<keyword evidence="4" id="KW-0539">Nucleus</keyword>
<evidence type="ECO:0000256" key="6">
    <source>
        <dbReference type="SAM" id="MobiDB-lite"/>
    </source>
</evidence>
<accession>A0A978UN36</accession>
<dbReference type="Pfam" id="PF11732">
    <property type="entry name" value="Thoc2"/>
    <property type="match status" value="1"/>
</dbReference>
<gene>
    <name evidence="10" type="ORF">FEM48_Zijuj10G0114000</name>
</gene>
<feature type="domain" description="THO complex subunitTHOC2 N-terminal" evidence="8">
    <location>
        <begin position="590"/>
        <end position="665"/>
    </location>
</feature>
<dbReference type="InterPro" id="IPR040007">
    <property type="entry name" value="Tho2"/>
</dbReference>
<evidence type="ECO:0000259" key="8">
    <source>
        <dbReference type="Pfam" id="PF11732"/>
    </source>
</evidence>
<evidence type="ECO:0000256" key="4">
    <source>
        <dbReference type="ARBA" id="ARBA00023242"/>
    </source>
</evidence>
<comment type="caution">
    <text evidence="10">The sequence shown here is derived from an EMBL/GenBank/DDBJ whole genome shotgun (WGS) entry which is preliminary data.</text>
</comment>
<feature type="compositionally biased region" description="Basic and acidic residues" evidence="6">
    <location>
        <begin position="1570"/>
        <end position="1666"/>
    </location>
</feature>
<sequence>MSLPPVECAYITEDCLREWKNGNPNFKLPEPVPVLRFLYELCSIMVRGELPFQKCKTVLESVVFSERVSDEVLGSSLADIVTQMAQDIWYYMYVVIGEKINSRVQAKWLVDSTLVPLRLFQERCEEEFLWDAEMIKIKAQELKSKEVRVNTRLLYQQTKFNLLREESEGYAKLVTLLCRNLETSSQNVSGAMIGIIKSLIGHFDLDPNRVFDIVLECFELQPDDNVFLELIPIFPKSHASQILGFKFQYYQRMEVNFPVPFGLYKLTALLVKEDFIDLDSIYAHLLPRDDEAFEHYNSFSTKRLDEARKIGKINLAATGKDLMDDEKQGDVTIDLFTALDIETEAAVERSPELENNQTLGLLTGFLSVDDWYHANTLFDRLSPLNPVEHVEICNSLFRLIEKSISSAYDTVHRANYQSFGSSSGASVDAMDVEASSTHGSLIDLPKELFQMLACAGPYLYRDTLLLQKVCRVLRGYYRSALQLVSSGEGIPNSGTVSGVNRAPRLHLKEARSRIEEALGTCLLPSLQLIPANPAVGQEIWEVMNLLPYEVRYRLYGEWEKEDERNPMLLAARQTAKRLAKENLKQLGRMVAKLAHANPMTVLRTIVHQIEAYRDMITPVVDAFKYLTQLEYDVLEYVVIERLAQGGRDKLKDDGLNLSDWLQSLASFWGHLCKKYPSMELRGLFQYLVNQLKKGQGIELVLLQELIQQMANVQYTENLTEEQLDAMAGSETLRYQATSFGVTRNNKALVKSTNRLRDSLLSKDEPKLAIPLLLLIAQHRSVVLINANAPYIKMVSEQFDRCHGTLLQYVEFLSSAVTPASAYAQLIPSLDDLVHLYHLDPEVAFLIYRPVMRLFKCQGSSEVFWPLDGNEASSITTANSESEPTEPSATLVLDLGSLRKPIIWSDLLNTVKTMLPSKAWNSLSPDLYATFWGLTLYDLYVPRNRYESEIAKQHAALKALEELSDNSSSAITKRKKDKERIQESLDRLTSELRKHEENVASVHRRLSREKDRWLSSCPDTLKINMEFLQRCIFPRCTFSMPDAVYCAEFVHTLHSLGTPFFNTVNHIDVLICKTLQPMICCCTEYEAGRLGRFLYETLKIAYYWKSDESIYERECGNMPGFAVYYRYPNSQRVTYGQFIKVHWKWSQRITRLLIQCLESTEYMEIRNALIMLTKISSVFPVTRKSGINLEKRVTKIKSDEREDLKVLATGVAAALAARKPSWVTDEEFGMGYLELKPAPSLAAKSSVTNSVALQSSSAISISLSEPAGGKASLTDAANPIKDQMLKTKPADGRLERAEGVSNVKSDSGNIKLKGGSTANGSDALAVLQSGTSRSIENQKQVDELSNRTVDDNVTRVGPKNSLESESRVQPKRSAAAGSLSKPPKQDIAKDDARSGKAIGRTSGSLTVDRDNTSHTSEGRLAGPTNVASAVTANGNSVSASAKSSAMTMRTSSDGHGNESKVENTAAKSSDTRISTLKDDSTEILDAPRLSSSRLHSPRHDSSASASKSSDKMQKRASPAEDADRLSKRRKGDAEMRDFEGDVRFSDRERSVDARSGDLDKSGTDEQNAYRGADKSLDRSKDKGNDRHDKDYRDRMERPDKSRADDLAEKTRDRSMERYGRERSVERGQDRGTDRNFDRLPEKAKDDRGKVRHSDTSTEKSHADDRFHGQSLPPPPPLPPHMVPQSVNAGRRDEDADRRFGTTRHTQRLSPRHEEKERRRSEESLVSQDDSKRRREDDFRERKRDDREGLSMKEDIDATAASKRRKLKREHLPTGEAGEYSPVAPPPPPVGIGTSQSYDGRDRVDRKGAMVQRTGYLEEPSRIHGKEVASKMTRRDLDPMYEREWDDEKRPRAEQKRRHRK</sequence>
<reference evidence="10" key="1">
    <citation type="journal article" date="2021" name="Front. Plant Sci.">
        <title>Chromosome-Scale Genome Assembly for Chinese Sour Jujube and Insights Into Its Genome Evolution and Domestication Signature.</title>
        <authorList>
            <person name="Shen L.-Y."/>
            <person name="Luo H."/>
            <person name="Wang X.-L."/>
            <person name="Wang X.-M."/>
            <person name="Qiu X.-J."/>
            <person name="Liu H."/>
            <person name="Zhou S.-S."/>
            <person name="Jia K.-H."/>
            <person name="Nie S."/>
            <person name="Bao Y.-T."/>
            <person name="Zhang R.-G."/>
            <person name="Yun Q.-Z."/>
            <person name="Chai Y.-H."/>
            <person name="Lu J.-Y."/>
            <person name="Li Y."/>
            <person name="Zhao S.-W."/>
            <person name="Mao J.-F."/>
            <person name="Jia S.-G."/>
            <person name="Mao Y.-M."/>
        </authorList>
    </citation>
    <scope>NUCLEOTIDE SEQUENCE</scope>
    <source>
        <strain evidence="10">AT0</strain>
        <tissue evidence="10">Leaf</tissue>
    </source>
</reference>
<dbReference type="GO" id="GO:0006406">
    <property type="term" value="P:mRNA export from nucleus"/>
    <property type="evidence" value="ECO:0007669"/>
    <property type="project" value="InterPro"/>
</dbReference>
<dbReference type="Pfam" id="PF16134">
    <property type="entry name" value="THOC2_N"/>
    <property type="match status" value="2"/>
</dbReference>
<dbReference type="GO" id="GO:0006397">
    <property type="term" value="P:mRNA processing"/>
    <property type="evidence" value="ECO:0007669"/>
    <property type="project" value="InterPro"/>
</dbReference>
<proteinExistence type="inferred from homology"/>
<protein>
    <recommendedName>
        <fullName evidence="3">THO complex subunit 2</fullName>
    </recommendedName>
</protein>